<comment type="caution">
    <text evidence="1">The sequence shown here is derived from an EMBL/GenBank/DDBJ whole genome shotgun (WGS) entry which is preliminary data.</text>
</comment>
<accession>A0A5J4WFU1</accession>
<protein>
    <submittedName>
        <fullName evidence="1">Uncharacterized protein</fullName>
    </submittedName>
</protein>
<evidence type="ECO:0000313" key="2">
    <source>
        <dbReference type="Proteomes" id="UP000324800"/>
    </source>
</evidence>
<sequence>MITRSLTAAEALTCGTLATIGSIFNGCQWLDLEKQLKLLLTPVPVSFWSLFATAGSVFNIHQWSSHEYVVDVPLVPIPVSLFSLPVSIDSQGVESLVGVNQSGTIQSVSYQLVSYIRINKSSALQAQSLLGTLIKANVSSLIVKLLLK</sequence>
<evidence type="ECO:0000313" key="1">
    <source>
        <dbReference type="EMBL" id="KAA6393229.1"/>
    </source>
</evidence>
<dbReference type="AlphaFoldDB" id="A0A5J4WFU1"/>
<dbReference type="Proteomes" id="UP000324800">
    <property type="component" value="Unassembled WGS sequence"/>
</dbReference>
<reference evidence="1 2" key="1">
    <citation type="submission" date="2019-03" db="EMBL/GenBank/DDBJ databases">
        <title>Single cell metagenomics reveals metabolic interactions within the superorganism composed of flagellate Streblomastix strix and complex community of Bacteroidetes bacteria on its surface.</title>
        <authorList>
            <person name="Treitli S.C."/>
            <person name="Kolisko M."/>
            <person name="Husnik F."/>
            <person name="Keeling P."/>
            <person name="Hampl V."/>
        </authorList>
    </citation>
    <scope>NUCLEOTIDE SEQUENCE [LARGE SCALE GENOMIC DNA]</scope>
    <source>
        <strain evidence="1">ST1C</strain>
    </source>
</reference>
<name>A0A5J4WFU1_9EUKA</name>
<organism evidence="1 2">
    <name type="scientific">Streblomastix strix</name>
    <dbReference type="NCBI Taxonomy" id="222440"/>
    <lineage>
        <taxon>Eukaryota</taxon>
        <taxon>Metamonada</taxon>
        <taxon>Preaxostyla</taxon>
        <taxon>Oxymonadida</taxon>
        <taxon>Streblomastigidae</taxon>
        <taxon>Streblomastix</taxon>
    </lineage>
</organism>
<proteinExistence type="predicted"/>
<dbReference type="EMBL" id="SNRW01002298">
    <property type="protein sequence ID" value="KAA6393229.1"/>
    <property type="molecule type" value="Genomic_DNA"/>
</dbReference>
<gene>
    <name evidence="1" type="ORF">EZS28_011246</name>
</gene>